<dbReference type="Pfam" id="PF01458">
    <property type="entry name" value="SUFBD_core"/>
    <property type="match status" value="1"/>
</dbReference>
<dbReference type="GO" id="GO:0016226">
    <property type="term" value="P:iron-sulfur cluster assembly"/>
    <property type="evidence" value="ECO:0007669"/>
    <property type="project" value="InterPro"/>
</dbReference>
<protein>
    <submittedName>
        <fullName evidence="2">FeS assembly protein SufD</fullName>
    </submittedName>
</protein>
<accession>J9FWM4</accession>
<dbReference type="SUPFAM" id="SSF101960">
    <property type="entry name" value="Stabilizer of iron transporter SufD"/>
    <property type="match status" value="1"/>
</dbReference>
<name>J9FWM4_9ZZZZ</name>
<dbReference type="PANTHER" id="PTHR43575">
    <property type="entry name" value="PROTEIN ABCI7, CHLOROPLASTIC"/>
    <property type="match status" value="1"/>
</dbReference>
<dbReference type="InterPro" id="IPR055346">
    <property type="entry name" value="Fe-S_cluster_assembly_SufBD"/>
</dbReference>
<dbReference type="InterPro" id="IPR000825">
    <property type="entry name" value="SUF_FeS_clus_asmbl_SufBD_core"/>
</dbReference>
<gene>
    <name evidence="2" type="ORF">EVA_20143</name>
</gene>
<feature type="non-terminal residue" evidence="2">
    <location>
        <position position="1"/>
    </location>
</feature>
<dbReference type="EMBL" id="AMCI01007972">
    <property type="protein sequence ID" value="EJW91749.1"/>
    <property type="molecule type" value="Genomic_DNA"/>
</dbReference>
<reference evidence="2" key="1">
    <citation type="journal article" date="2012" name="PLoS ONE">
        <title>Gene sets for utilization of primary and secondary nutrition supplies in the distal gut of endangered iberian lynx.</title>
        <authorList>
            <person name="Alcaide M."/>
            <person name="Messina E."/>
            <person name="Richter M."/>
            <person name="Bargiela R."/>
            <person name="Peplies J."/>
            <person name="Huws S.A."/>
            <person name="Newbold C.J."/>
            <person name="Golyshin P.N."/>
            <person name="Simon M.A."/>
            <person name="Lopez G."/>
            <person name="Yakimov M.M."/>
            <person name="Ferrer M."/>
        </authorList>
    </citation>
    <scope>NUCLEOTIDE SEQUENCE</scope>
</reference>
<feature type="domain" description="SUF system FeS cluster assembly SufBD core" evidence="1">
    <location>
        <begin position="2"/>
        <end position="55"/>
    </location>
</feature>
<comment type="caution">
    <text evidence="2">The sequence shown here is derived from an EMBL/GenBank/DDBJ whole genome shotgun (WGS) entry which is preliminary data.</text>
</comment>
<dbReference type="AlphaFoldDB" id="J9FWM4"/>
<organism evidence="2">
    <name type="scientific">gut metagenome</name>
    <dbReference type="NCBI Taxonomy" id="749906"/>
    <lineage>
        <taxon>unclassified sequences</taxon>
        <taxon>metagenomes</taxon>
        <taxon>organismal metagenomes</taxon>
    </lineage>
</organism>
<evidence type="ECO:0000259" key="1">
    <source>
        <dbReference type="Pfam" id="PF01458"/>
    </source>
</evidence>
<dbReference type="InterPro" id="IPR037284">
    <property type="entry name" value="SUF_FeS_clus_asmbl_SufBD_sf"/>
</dbReference>
<dbReference type="PANTHER" id="PTHR43575:SF1">
    <property type="entry name" value="PROTEIN ABCI7, CHLOROPLASTIC"/>
    <property type="match status" value="1"/>
</dbReference>
<sequence>REARMYSKPQLEIYADDVKCSHGMSTGQLDENALFYMRSRGIPEDEARMLLSVAFTSDVVDNVRVDALKDRLHKLIEKRFRGDLSKCAGCRICK</sequence>
<proteinExistence type="predicted"/>
<evidence type="ECO:0000313" key="2">
    <source>
        <dbReference type="EMBL" id="EJW91749.1"/>
    </source>
</evidence>